<sequence length="73" mass="7326">MALATSYNPEVPLVRKVMVGLLTVSLASGMGISLGPSALAAPPADTPAAALSQDDAPGVTNSPTPRRQTTRPA</sequence>
<keyword evidence="3" id="KW-1185">Reference proteome</keyword>
<dbReference type="KEGG" id="psuu:Psuf_037300"/>
<evidence type="ECO:0000313" key="2">
    <source>
        <dbReference type="EMBL" id="BCB86417.1"/>
    </source>
</evidence>
<feature type="compositionally biased region" description="Low complexity" evidence="1">
    <location>
        <begin position="35"/>
        <end position="50"/>
    </location>
</feature>
<protein>
    <submittedName>
        <fullName evidence="2">Uncharacterized protein</fullName>
    </submittedName>
</protein>
<reference evidence="2 3" key="2">
    <citation type="submission" date="2020-03" db="EMBL/GenBank/DDBJ databases">
        <authorList>
            <person name="Ichikawa N."/>
            <person name="Kimura A."/>
            <person name="Kitahashi Y."/>
            <person name="Uohara A."/>
        </authorList>
    </citation>
    <scope>NUCLEOTIDE SEQUENCE [LARGE SCALE GENOMIC DNA]</scope>
    <source>
        <strain evidence="2 3">NBRC 105367</strain>
    </source>
</reference>
<dbReference type="AlphaFoldDB" id="A0A6F8YK11"/>
<name>A0A6F8YK11_9ACTN</name>
<gene>
    <name evidence="2" type="ORF">Psuf_037300</name>
</gene>
<proteinExistence type="predicted"/>
<evidence type="ECO:0000256" key="1">
    <source>
        <dbReference type="SAM" id="MobiDB-lite"/>
    </source>
</evidence>
<reference evidence="2 3" key="1">
    <citation type="submission" date="2020-03" db="EMBL/GenBank/DDBJ databases">
        <title>Whole genome shotgun sequence of Phytohabitans suffuscus NBRC 105367.</title>
        <authorList>
            <person name="Komaki H."/>
            <person name="Tamura T."/>
        </authorList>
    </citation>
    <scope>NUCLEOTIDE SEQUENCE [LARGE SCALE GENOMIC DNA]</scope>
    <source>
        <strain evidence="2 3">NBRC 105367</strain>
    </source>
</reference>
<feature type="region of interest" description="Disordered" evidence="1">
    <location>
        <begin position="35"/>
        <end position="73"/>
    </location>
</feature>
<dbReference type="EMBL" id="AP022871">
    <property type="protein sequence ID" value="BCB86417.1"/>
    <property type="molecule type" value="Genomic_DNA"/>
</dbReference>
<organism evidence="2 3">
    <name type="scientific">Phytohabitans suffuscus</name>
    <dbReference type="NCBI Taxonomy" id="624315"/>
    <lineage>
        <taxon>Bacteria</taxon>
        <taxon>Bacillati</taxon>
        <taxon>Actinomycetota</taxon>
        <taxon>Actinomycetes</taxon>
        <taxon>Micromonosporales</taxon>
        <taxon>Micromonosporaceae</taxon>
    </lineage>
</organism>
<feature type="compositionally biased region" description="Polar residues" evidence="1">
    <location>
        <begin position="59"/>
        <end position="73"/>
    </location>
</feature>
<dbReference type="Proteomes" id="UP000503011">
    <property type="component" value="Chromosome"/>
</dbReference>
<evidence type="ECO:0000313" key="3">
    <source>
        <dbReference type="Proteomes" id="UP000503011"/>
    </source>
</evidence>
<accession>A0A6F8YK11</accession>